<evidence type="ECO:0000313" key="5">
    <source>
        <dbReference type="Proteomes" id="UP000054928"/>
    </source>
</evidence>
<dbReference type="PROSITE" id="PS50012">
    <property type="entry name" value="RCC1_3"/>
    <property type="match status" value="7"/>
</dbReference>
<feature type="repeat" description="RCC1" evidence="2">
    <location>
        <begin position="305"/>
        <end position="354"/>
    </location>
</feature>
<dbReference type="RefSeq" id="XP_024571673.1">
    <property type="nucleotide sequence ID" value="XM_024722693.1"/>
</dbReference>
<evidence type="ECO:0000313" key="4">
    <source>
        <dbReference type="EMBL" id="CEG35304.1"/>
    </source>
</evidence>
<dbReference type="OMA" id="GWGNCRK"/>
<dbReference type="GO" id="GO:0005737">
    <property type="term" value="C:cytoplasm"/>
    <property type="evidence" value="ECO:0007669"/>
    <property type="project" value="TreeGrafter"/>
</dbReference>
<dbReference type="Pfam" id="PF25390">
    <property type="entry name" value="WD40_RLD"/>
    <property type="match status" value="1"/>
</dbReference>
<dbReference type="GeneID" id="36404485"/>
<keyword evidence="1" id="KW-0677">Repeat</keyword>
<dbReference type="InterPro" id="IPR009091">
    <property type="entry name" value="RCC1/BLIP-II"/>
</dbReference>
<evidence type="ECO:0000256" key="1">
    <source>
        <dbReference type="ARBA" id="ARBA00022737"/>
    </source>
</evidence>
<dbReference type="OrthoDB" id="5370059at2759"/>
<dbReference type="PRINTS" id="PR00633">
    <property type="entry name" value="RCCNDNSATION"/>
</dbReference>
<dbReference type="InterPro" id="IPR051709">
    <property type="entry name" value="Ub-ligase/GTPase-reg"/>
</dbReference>
<accession>A0A0P1A4E2</accession>
<feature type="repeat" description="RCC1" evidence="2">
    <location>
        <begin position="133"/>
        <end position="184"/>
    </location>
</feature>
<dbReference type="EMBL" id="CCYD01000041">
    <property type="protein sequence ID" value="CEG35304.1"/>
    <property type="molecule type" value="Genomic_DNA"/>
</dbReference>
<dbReference type="InterPro" id="IPR000408">
    <property type="entry name" value="Reg_chr_condens"/>
</dbReference>
<feature type="repeat" description="RCC1" evidence="2">
    <location>
        <begin position="73"/>
        <end position="128"/>
    </location>
</feature>
<feature type="repeat" description="RCC1" evidence="2">
    <location>
        <begin position="185"/>
        <end position="237"/>
    </location>
</feature>
<proteinExistence type="predicted"/>
<dbReference type="STRING" id="4781.A0A0P1A4E2"/>
<feature type="repeat" description="RCC1" evidence="2">
    <location>
        <begin position="238"/>
        <end position="304"/>
    </location>
</feature>
<dbReference type="AlphaFoldDB" id="A0A0P1A4E2"/>
<dbReference type="Gene3D" id="2.130.10.30">
    <property type="entry name" value="Regulator of chromosome condensation 1/beta-lactamase-inhibitor protein II"/>
    <property type="match status" value="2"/>
</dbReference>
<sequence length="411" mass="44922">MVKRLYVWGSGGSGQLGLHNNDDYALPQRWENNQIQLESIISGGCHSAGTLVKQEICKSLNASLVFEGIDSNGHLFLWGSNDRGQLGQTLSKQKFSNFLQNSVAWIPRENKTKFVACGWRSTLAVASSNNEEDQVYSWGSNEYHQLGRVQNATEISAQICCLPLHFQVTSIACGWKHSLLATSDGVVFAWGSGRHGQLGLGTDIDETETPKHIQALTDIAITHVFCGWEHSVFSSSSGEIFTCGNNRHGQLGVTKKIDSRVSKGLRKQIISSPVRVADPQDKSRNLRAVHVGCGWHFVMCVAETGELVTWGKGSHGQLGLGTLENVCEPKVVPFSHPIRQITCGSEHSMVVTTCGDMYTCGWGEHGNLGHGDTINRALFKRVEFFSSINQEVISIAAGGAVSIAVTRTRRR</sequence>
<evidence type="ECO:0000259" key="3">
    <source>
        <dbReference type="Pfam" id="PF25390"/>
    </source>
</evidence>
<name>A0A0P1A4E2_PLAHL</name>
<feature type="repeat" description="RCC1" evidence="2">
    <location>
        <begin position="3"/>
        <end position="53"/>
    </location>
</feature>
<protein>
    <submittedName>
        <fullName evidence="4">FOG: RCC1 domain</fullName>
    </submittedName>
</protein>
<feature type="domain" description="RCC1-like" evidence="3">
    <location>
        <begin position="5"/>
        <end position="404"/>
    </location>
</feature>
<dbReference type="PANTHER" id="PTHR45622:SF70">
    <property type="entry name" value="SECRETION-REGULATING GUANINE NUCLEOTIDE EXCHANGE FACTOR"/>
    <property type="match status" value="1"/>
</dbReference>
<dbReference type="PANTHER" id="PTHR45622">
    <property type="entry name" value="UBIQUITIN-PROTEIN LIGASE E3A-RELATED"/>
    <property type="match status" value="1"/>
</dbReference>
<dbReference type="PROSITE" id="PS00626">
    <property type="entry name" value="RCC1_2"/>
    <property type="match status" value="1"/>
</dbReference>
<reference evidence="5" key="1">
    <citation type="submission" date="2014-09" db="EMBL/GenBank/DDBJ databases">
        <authorList>
            <person name="Sharma Rahul"/>
            <person name="Thines Marco"/>
        </authorList>
    </citation>
    <scope>NUCLEOTIDE SEQUENCE [LARGE SCALE GENOMIC DNA]</scope>
</reference>
<dbReference type="SUPFAM" id="SSF50985">
    <property type="entry name" value="RCC1/BLIP-II"/>
    <property type="match status" value="1"/>
</dbReference>
<feature type="repeat" description="RCC1" evidence="2">
    <location>
        <begin position="355"/>
        <end position="408"/>
    </location>
</feature>
<keyword evidence="5" id="KW-1185">Reference proteome</keyword>
<dbReference type="Proteomes" id="UP000054928">
    <property type="component" value="Unassembled WGS sequence"/>
</dbReference>
<dbReference type="InterPro" id="IPR058923">
    <property type="entry name" value="RCC1-like_dom"/>
</dbReference>
<organism evidence="4 5">
    <name type="scientific">Plasmopara halstedii</name>
    <name type="common">Downy mildew of sunflower</name>
    <dbReference type="NCBI Taxonomy" id="4781"/>
    <lineage>
        <taxon>Eukaryota</taxon>
        <taxon>Sar</taxon>
        <taxon>Stramenopiles</taxon>
        <taxon>Oomycota</taxon>
        <taxon>Peronosporomycetes</taxon>
        <taxon>Peronosporales</taxon>
        <taxon>Peronosporaceae</taxon>
        <taxon>Plasmopara</taxon>
    </lineage>
</organism>
<evidence type="ECO:0000256" key="2">
    <source>
        <dbReference type="PROSITE-ProRule" id="PRU00235"/>
    </source>
</evidence>